<reference evidence="2 3" key="2">
    <citation type="submission" date="2018-11" db="EMBL/GenBank/DDBJ databases">
        <authorList>
            <consortium name="Pathogen Informatics"/>
        </authorList>
    </citation>
    <scope>NUCLEOTIDE SEQUENCE [LARGE SCALE GENOMIC DNA]</scope>
</reference>
<dbReference type="EMBL" id="UYRR01023894">
    <property type="protein sequence ID" value="VDK33174.1"/>
    <property type="molecule type" value="Genomic_DNA"/>
</dbReference>
<organism evidence="4">
    <name type="scientific">Anisakis simplex</name>
    <name type="common">Herring worm</name>
    <dbReference type="NCBI Taxonomy" id="6269"/>
    <lineage>
        <taxon>Eukaryota</taxon>
        <taxon>Metazoa</taxon>
        <taxon>Ecdysozoa</taxon>
        <taxon>Nematoda</taxon>
        <taxon>Chromadorea</taxon>
        <taxon>Rhabditida</taxon>
        <taxon>Spirurina</taxon>
        <taxon>Ascaridomorpha</taxon>
        <taxon>Ascaridoidea</taxon>
        <taxon>Anisakidae</taxon>
        <taxon>Anisakis</taxon>
        <taxon>Anisakis simplex complex</taxon>
    </lineage>
</organism>
<gene>
    <name evidence="2" type="ORF">ASIM_LOCUS8612</name>
</gene>
<keyword evidence="1" id="KW-0175">Coiled coil</keyword>
<proteinExistence type="predicted"/>
<feature type="coiled-coil region" evidence="1">
    <location>
        <begin position="5"/>
        <end position="39"/>
    </location>
</feature>
<dbReference type="Proteomes" id="UP000267096">
    <property type="component" value="Unassembled WGS sequence"/>
</dbReference>
<evidence type="ECO:0000313" key="4">
    <source>
        <dbReference type="WBParaSite" id="ASIM_0000886201-mRNA-1"/>
    </source>
</evidence>
<dbReference type="AlphaFoldDB" id="A0A0M3JMH6"/>
<name>A0A0M3JMH6_ANISI</name>
<sequence>MWARAEELRLLFEQERAQNDQLQTEIQHLRQQFELSLMEKDRLYQSRERVRFIYYYYLL</sequence>
<evidence type="ECO:0000313" key="2">
    <source>
        <dbReference type="EMBL" id="VDK33174.1"/>
    </source>
</evidence>
<accession>A0A0M3JMH6</accession>
<protein>
    <submittedName>
        <fullName evidence="4">Janus kinase and microtubule interacting protein 3</fullName>
    </submittedName>
</protein>
<dbReference type="WBParaSite" id="ASIM_0000886201-mRNA-1">
    <property type="protein sequence ID" value="ASIM_0000886201-mRNA-1"/>
    <property type="gene ID" value="ASIM_0000886201"/>
</dbReference>
<reference evidence="4" key="1">
    <citation type="submission" date="2017-02" db="UniProtKB">
        <authorList>
            <consortium name="WormBaseParasite"/>
        </authorList>
    </citation>
    <scope>IDENTIFICATION</scope>
</reference>
<evidence type="ECO:0000256" key="1">
    <source>
        <dbReference type="SAM" id="Coils"/>
    </source>
</evidence>
<keyword evidence="3" id="KW-1185">Reference proteome</keyword>
<evidence type="ECO:0000313" key="3">
    <source>
        <dbReference type="Proteomes" id="UP000267096"/>
    </source>
</evidence>